<evidence type="ECO:0000256" key="1">
    <source>
        <dbReference type="ARBA" id="ARBA00009009"/>
    </source>
</evidence>
<dbReference type="Gene3D" id="3.40.710.10">
    <property type="entry name" value="DD-peptidase/beta-lactamase superfamily"/>
    <property type="match status" value="1"/>
</dbReference>
<evidence type="ECO:0000259" key="3">
    <source>
        <dbReference type="Pfam" id="PF00144"/>
    </source>
</evidence>
<comment type="caution">
    <text evidence="4">The sequence shown here is derived from an EMBL/GenBank/DDBJ whole genome shotgun (WGS) entry which is preliminary data.</text>
</comment>
<evidence type="ECO:0000313" key="4">
    <source>
        <dbReference type="EMBL" id="KAK7546285.1"/>
    </source>
</evidence>
<dbReference type="InterPro" id="IPR050789">
    <property type="entry name" value="Diverse_Enzym_Activities"/>
</dbReference>
<dbReference type="SUPFAM" id="SSF56601">
    <property type="entry name" value="beta-lactamase/transpeptidase-like"/>
    <property type="match status" value="1"/>
</dbReference>
<reference evidence="4 5" key="1">
    <citation type="submission" date="2024-04" db="EMBL/GenBank/DDBJ databases">
        <title>Phyllosticta paracitricarpa is synonymous to the EU quarantine fungus P. citricarpa based on phylogenomic analyses.</title>
        <authorList>
            <consortium name="Lawrence Berkeley National Laboratory"/>
            <person name="Van Ingen-Buijs V.A."/>
            <person name="Van Westerhoven A.C."/>
            <person name="Haridas S."/>
            <person name="Skiadas P."/>
            <person name="Martin F."/>
            <person name="Groenewald J.Z."/>
            <person name="Crous P.W."/>
            <person name="Seidl M.F."/>
        </authorList>
    </citation>
    <scope>NUCLEOTIDE SEQUENCE [LARGE SCALE GENOMIC DNA]</scope>
    <source>
        <strain evidence="4 5">CBS 122670</strain>
    </source>
</reference>
<accession>A0ABR1MD87</accession>
<keyword evidence="2" id="KW-0378">Hydrolase</keyword>
<dbReference type="InterPro" id="IPR012338">
    <property type="entry name" value="Beta-lactam/transpept-like"/>
</dbReference>
<dbReference type="Proteomes" id="UP001365128">
    <property type="component" value="Unassembled WGS sequence"/>
</dbReference>
<gene>
    <name evidence="4" type="ORF">IWX46DRAFT_600118</name>
</gene>
<evidence type="ECO:0000256" key="2">
    <source>
        <dbReference type="ARBA" id="ARBA00022801"/>
    </source>
</evidence>
<sequence length="406" mass="44253">MSSFEETIEQACATGVIPGAVVIASNADGSFHYENVFGKRSLREGDDQSPLKKDAIMWIASCTKLLGTIAALQCVERGQLSLDAPVYDVLPEFKDQDILTGFGDDGKPQYKKHTTPMTLRHLLTHSSGLGYDMMHPTLMAWRESRGEKPGSGATIGERMHIPLLFEPGSSWIYGCGIDWAGKMVERVNNNTPLEAYMQQHIFGPLGIKDMTFDLSTRPDLAARMADMTKRDAETGGLKPSSGKMSYGNAAEAMAGQGLFSSAPEYILILRSLLANDSKLLQPDTVTSMFKPNLSPTAKTDLIALVDSSDYINNAMGGLPYGTERDWGLGGLLNVKDVPGWRYAASLSWGGLPNLTWWIDRKANLCGMFAGQLVPEGDAKAQALSQAFEREMYRRVAAAAQTEAPRL</sequence>
<dbReference type="PANTHER" id="PTHR43283:SF17">
    <property type="entry name" value="(LOVD), PUTATIVE (AFU_ORTHOLOGUE AFUA_5G00920)-RELATED"/>
    <property type="match status" value="1"/>
</dbReference>
<dbReference type="Pfam" id="PF00144">
    <property type="entry name" value="Beta-lactamase"/>
    <property type="match status" value="1"/>
</dbReference>
<dbReference type="EMBL" id="JBBPDW010000015">
    <property type="protein sequence ID" value="KAK7546285.1"/>
    <property type="molecule type" value="Genomic_DNA"/>
</dbReference>
<evidence type="ECO:0000313" key="5">
    <source>
        <dbReference type="Proteomes" id="UP001365128"/>
    </source>
</evidence>
<dbReference type="PANTHER" id="PTHR43283">
    <property type="entry name" value="BETA-LACTAMASE-RELATED"/>
    <property type="match status" value="1"/>
</dbReference>
<name>A0ABR1MD87_9PEZI</name>
<keyword evidence="5" id="KW-1185">Reference proteome</keyword>
<dbReference type="InterPro" id="IPR001466">
    <property type="entry name" value="Beta-lactam-related"/>
</dbReference>
<organism evidence="4 5">
    <name type="scientific">Phyllosticta citricarpa</name>
    <dbReference type="NCBI Taxonomy" id="55181"/>
    <lineage>
        <taxon>Eukaryota</taxon>
        <taxon>Fungi</taxon>
        <taxon>Dikarya</taxon>
        <taxon>Ascomycota</taxon>
        <taxon>Pezizomycotina</taxon>
        <taxon>Dothideomycetes</taxon>
        <taxon>Dothideomycetes incertae sedis</taxon>
        <taxon>Botryosphaeriales</taxon>
        <taxon>Phyllostictaceae</taxon>
        <taxon>Phyllosticta</taxon>
    </lineage>
</organism>
<feature type="domain" description="Beta-lactamase-related" evidence="3">
    <location>
        <begin position="4"/>
        <end position="376"/>
    </location>
</feature>
<proteinExistence type="inferred from homology"/>
<protein>
    <submittedName>
        <fullName evidence="4">Beta-lactamase/transpeptidase-like protein</fullName>
    </submittedName>
</protein>
<comment type="similarity">
    <text evidence="1">Belongs to the class-A beta-lactamase family.</text>
</comment>